<proteinExistence type="predicted"/>
<dbReference type="EMBL" id="FNCS01000015">
    <property type="protein sequence ID" value="SDG98630.1"/>
    <property type="molecule type" value="Genomic_DNA"/>
</dbReference>
<dbReference type="AlphaFoldDB" id="A0A1G7YRW6"/>
<evidence type="ECO:0000313" key="1">
    <source>
        <dbReference type="EMBL" id="SDG98630.1"/>
    </source>
</evidence>
<protein>
    <submittedName>
        <fullName evidence="1">Abi-like protein</fullName>
    </submittedName>
</protein>
<reference evidence="1 2" key="1">
    <citation type="submission" date="2016-10" db="EMBL/GenBank/DDBJ databases">
        <authorList>
            <person name="de Groot N.N."/>
        </authorList>
    </citation>
    <scope>NUCLEOTIDE SEQUENCE [LARGE SCALE GENOMIC DNA]</scope>
    <source>
        <strain evidence="1 2">CGMCC 1.10267</strain>
    </source>
</reference>
<organism evidence="1 2">
    <name type="scientific">Pelagibacterium luteolum</name>
    <dbReference type="NCBI Taxonomy" id="440168"/>
    <lineage>
        <taxon>Bacteria</taxon>
        <taxon>Pseudomonadati</taxon>
        <taxon>Pseudomonadota</taxon>
        <taxon>Alphaproteobacteria</taxon>
        <taxon>Hyphomicrobiales</taxon>
        <taxon>Devosiaceae</taxon>
        <taxon>Pelagibacterium</taxon>
    </lineage>
</organism>
<keyword evidence="2" id="KW-1185">Reference proteome</keyword>
<sequence>MAQSQVPYPYQPPQLQAIRGSISEPRFATYLAKGGNHEEYAMALYLYNARVAKAFLYPLNVAEVTLRNAIDSILVGRFGPDWHQDAAFRDQTLTPEGLATLDKAMQRAGQNAPRDQVVATLTFDFWSNLFRSEYGALWRTTVNIAFPHLQHGESRRDIQNLVRPINAFRNRVAHHEPILDMNVTDIHAKIVRLIELRCTETAAWMKHHSTLSAVVRSRPRQDGSTANTLAAKLDASFVSVTPETVLKDLLEHVDEKHQAIICLDNAGRPSAAFTPVDAILFITSRAKEVGGLIDLHDHKVSDLIADAGIAERWAQLSDASPIALAVKELQKPRIQVLVGIDASSGKATGAILRAHRRY</sequence>
<accession>A0A1G7YRW6</accession>
<evidence type="ECO:0000313" key="2">
    <source>
        <dbReference type="Proteomes" id="UP000199495"/>
    </source>
</evidence>
<dbReference type="Proteomes" id="UP000199495">
    <property type="component" value="Unassembled WGS sequence"/>
</dbReference>
<dbReference type="STRING" id="440168.SAMN04487974_11519"/>
<gene>
    <name evidence="1" type="ORF">SAMN04487974_11519</name>
</gene>
<name>A0A1G7YRW6_9HYPH</name>